<dbReference type="CDD" id="cd00429">
    <property type="entry name" value="RPE"/>
    <property type="match status" value="1"/>
</dbReference>
<dbReference type="HAMAP" id="MF_02227">
    <property type="entry name" value="RPE"/>
    <property type="match status" value="1"/>
</dbReference>
<dbReference type="InterPro" id="IPR011060">
    <property type="entry name" value="RibuloseP-bd_barrel"/>
</dbReference>
<comment type="cofactor">
    <cofactor evidence="2">
        <name>Mn(2+)</name>
        <dbReference type="ChEBI" id="CHEBI:29035"/>
    </cofactor>
</comment>
<feature type="binding site" evidence="10 13">
    <location>
        <position position="174"/>
    </location>
    <ligand>
        <name>a divalent metal cation</name>
        <dbReference type="ChEBI" id="CHEBI:60240"/>
    </ligand>
</feature>
<evidence type="ECO:0000313" key="15">
    <source>
        <dbReference type="EMBL" id="TET82745.1"/>
    </source>
</evidence>
<dbReference type="InterPro" id="IPR026019">
    <property type="entry name" value="Ribul_P_3_epim"/>
</dbReference>
<dbReference type="NCBIfam" id="TIGR01163">
    <property type="entry name" value="rpe"/>
    <property type="match status" value="1"/>
</dbReference>
<dbReference type="GO" id="GO:0046872">
    <property type="term" value="F:metal ion binding"/>
    <property type="evidence" value="ECO:0007669"/>
    <property type="project" value="UniProtKB-UniRule"/>
</dbReference>
<dbReference type="PANTHER" id="PTHR11749">
    <property type="entry name" value="RIBULOSE-5-PHOSPHATE-3-EPIMERASE"/>
    <property type="match status" value="1"/>
</dbReference>
<comment type="cofactor">
    <cofactor evidence="5">
        <name>Fe(2+)</name>
        <dbReference type="ChEBI" id="CHEBI:29033"/>
    </cofactor>
</comment>
<gene>
    <name evidence="10 15" type="primary">rpe</name>
    <name evidence="15" type="ORF">E3J38_01635</name>
</gene>
<evidence type="ECO:0000256" key="11">
    <source>
        <dbReference type="PIRNR" id="PIRNR001461"/>
    </source>
</evidence>
<dbReference type="PROSITE" id="PS01086">
    <property type="entry name" value="RIBUL_P_3_EPIMER_2"/>
    <property type="match status" value="1"/>
</dbReference>
<name>A0A523XU09_UNCT6</name>
<dbReference type="GO" id="GO:0005737">
    <property type="term" value="C:cytoplasm"/>
    <property type="evidence" value="ECO:0007669"/>
    <property type="project" value="UniProtKB-ARBA"/>
</dbReference>
<evidence type="ECO:0000256" key="13">
    <source>
        <dbReference type="PIRSR" id="PIRSR001461-2"/>
    </source>
</evidence>
<feature type="binding site" evidence="10">
    <location>
        <begin position="174"/>
        <end position="176"/>
    </location>
    <ligand>
        <name>substrate</name>
    </ligand>
</feature>
<comment type="catalytic activity">
    <reaction evidence="1 10 11">
        <text>D-ribulose 5-phosphate = D-xylulose 5-phosphate</text>
        <dbReference type="Rhea" id="RHEA:13677"/>
        <dbReference type="ChEBI" id="CHEBI:57737"/>
        <dbReference type="ChEBI" id="CHEBI:58121"/>
        <dbReference type="EC" id="5.1.3.1"/>
    </reaction>
</comment>
<sequence>MVEIAPSILSADFSNLTEQITVVERAGCDLLHIDVMDGQFVENITFGPLIVDAANRISDLPLDVHLMIVEPERQIEKFIQTGADIISIHVEAVQEPVSVLRDIRRLGALAGVALNPDTEVEGVLTLLGEIDLILVMSVYPGMGGQRFIDSVGQKIETLRKAIDDNNLDVKVEVDGGINPSTVQLVARAGVDIIVAGDAVFRSPDPASAIAELRKLTIL</sequence>
<proteinExistence type="inferred from homology"/>
<keyword evidence="10 11" id="KW-0119">Carbohydrate metabolism</keyword>
<dbReference type="Pfam" id="PF00834">
    <property type="entry name" value="Ribul_P_3_epim"/>
    <property type="match status" value="1"/>
</dbReference>
<dbReference type="InterPro" id="IPR000056">
    <property type="entry name" value="Ribul_P_3_epim-like"/>
</dbReference>
<dbReference type="GO" id="GO:0004750">
    <property type="term" value="F:D-ribulose-phosphate 3-epimerase activity"/>
    <property type="evidence" value="ECO:0007669"/>
    <property type="project" value="UniProtKB-UniRule"/>
</dbReference>
<dbReference type="PROSITE" id="PS01085">
    <property type="entry name" value="RIBUL_P_3_EPIMER_1"/>
    <property type="match status" value="1"/>
</dbReference>
<feature type="active site" description="Proton donor" evidence="10 12">
    <location>
        <position position="174"/>
    </location>
</feature>
<dbReference type="GO" id="GO:0006098">
    <property type="term" value="P:pentose-phosphate shunt"/>
    <property type="evidence" value="ECO:0007669"/>
    <property type="project" value="UniProtKB-UniRule"/>
</dbReference>
<feature type="binding site" evidence="10 14">
    <location>
        <position position="65"/>
    </location>
    <ligand>
        <name>substrate</name>
    </ligand>
</feature>
<comment type="caution">
    <text evidence="15">The sequence shown here is derived from an EMBL/GenBank/DDBJ whole genome shotgun (WGS) entry which is preliminary data.</text>
</comment>
<feature type="binding site" evidence="10 13">
    <location>
        <position position="32"/>
    </location>
    <ligand>
        <name>a divalent metal cation</name>
        <dbReference type="ChEBI" id="CHEBI:60240"/>
    </ligand>
</feature>
<dbReference type="InterPro" id="IPR013785">
    <property type="entry name" value="Aldolase_TIM"/>
</dbReference>
<evidence type="ECO:0000256" key="4">
    <source>
        <dbReference type="ARBA" id="ARBA00001947"/>
    </source>
</evidence>
<feature type="binding site" evidence="10 14">
    <location>
        <position position="7"/>
    </location>
    <ligand>
        <name>substrate</name>
    </ligand>
</feature>
<dbReference type="Proteomes" id="UP000315534">
    <property type="component" value="Unassembled WGS sequence"/>
</dbReference>
<evidence type="ECO:0000256" key="14">
    <source>
        <dbReference type="PIRSR" id="PIRSR001461-3"/>
    </source>
</evidence>
<comment type="caution">
    <text evidence="10">Lacks conserved residue(s) required for the propagation of feature annotation.</text>
</comment>
<comment type="pathway">
    <text evidence="10">Carbohydrate degradation.</text>
</comment>
<evidence type="ECO:0000256" key="8">
    <source>
        <dbReference type="ARBA" id="ARBA00022723"/>
    </source>
</evidence>
<evidence type="ECO:0000256" key="2">
    <source>
        <dbReference type="ARBA" id="ARBA00001936"/>
    </source>
</evidence>
<keyword evidence="8 10" id="KW-0479">Metal-binding</keyword>
<comment type="similarity">
    <text evidence="6 10 11">Belongs to the ribulose-phosphate 3-epimerase family.</text>
</comment>
<feature type="active site" description="Proton acceptor" evidence="10 12">
    <location>
        <position position="34"/>
    </location>
</feature>
<dbReference type="AlphaFoldDB" id="A0A523XU09"/>
<dbReference type="GO" id="GO:0019323">
    <property type="term" value="P:pentose catabolic process"/>
    <property type="evidence" value="ECO:0007669"/>
    <property type="project" value="UniProtKB-UniRule"/>
</dbReference>
<evidence type="ECO:0000256" key="10">
    <source>
        <dbReference type="HAMAP-Rule" id="MF_02227"/>
    </source>
</evidence>
<accession>A0A523XU09</accession>
<comment type="cofactor">
    <cofactor evidence="10 13">
        <name>a divalent metal cation</name>
        <dbReference type="ChEBI" id="CHEBI:60240"/>
    </cofactor>
    <text evidence="10 13">Binds 1 divalent metal cation per subunit.</text>
</comment>
<protein>
    <recommendedName>
        <fullName evidence="7 10">Ribulose-phosphate 3-epimerase</fullName>
        <ecNumber evidence="7 10">5.1.3.1</ecNumber>
    </recommendedName>
</protein>
<evidence type="ECO:0000256" key="12">
    <source>
        <dbReference type="PIRSR" id="PIRSR001461-1"/>
    </source>
</evidence>
<evidence type="ECO:0000256" key="9">
    <source>
        <dbReference type="ARBA" id="ARBA00023235"/>
    </source>
</evidence>
<keyword evidence="13" id="KW-0464">Manganese</keyword>
<feature type="binding site" evidence="10 13">
    <location>
        <position position="65"/>
    </location>
    <ligand>
        <name>a divalent metal cation</name>
        <dbReference type="ChEBI" id="CHEBI:60240"/>
    </ligand>
</feature>
<feature type="binding site" evidence="10 13">
    <location>
        <position position="34"/>
    </location>
    <ligand>
        <name>a divalent metal cation</name>
        <dbReference type="ChEBI" id="CHEBI:60240"/>
    </ligand>
</feature>
<keyword evidence="13" id="KW-0862">Zinc</keyword>
<evidence type="ECO:0000256" key="3">
    <source>
        <dbReference type="ARBA" id="ARBA00001941"/>
    </source>
</evidence>
<comment type="function">
    <text evidence="10">Catalyzes the reversible epimerization of D-ribulose 5-phosphate to D-xylulose 5-phosphate.</text>
</comment>
<keyword evidence="9 10" id="KW-0413">Isomerase</keyword>
<comment type="cofactor">
    <cofactor evidence="3">
        <name>Co(2+)</name>
        <dbReference type="ChEBI" id="CHEBI:48828"/>
    </cofactor>
</comment>
<evidence type="ECO:0000313" key="16">
    <source>
        <dbReference type="Proteomes" id="UP000315534"/>
    </source>
</evidence>
<organism evidence="15 16">
    <name type="scientific">candidate division TA06 bacterium</name>
    <dbReference type="NCBI Taxonomy" id="2250710"/>
    <lineage>
        <taxon>Bacteria</taxon>
        <taxon>Bacteria division TA06</taxon>
    </lineage>
</organism>
<evidence type="ECO:0000256" key="5">
    <source>
        <dbReference type="ARBA" id="ARBA00001954"/>
    </source>
</evidence>
<dbReference type="SUPFAM" id="SSF51366">
    <property type="entry name" value="Ribulose-phoshate binding barrel"/>
    <property type="match status" value="1"/>
</dbReference>
<reference evidence="15 16" key="1">
    <citation type="submission" date="2019-03" db="EMBL/GenBank/DDBJ databases">
        <title>Metabolic potential of uncultured bacteria and archaea associated with petroleum seepage in deep-sea sediments.</title>
        <authorList>
            <person name="Dong X."/>
            <person name="Hubert C."/>
        </authorList>
    </citation>
    <scope>NUCLEOTIDE SEQUENCE [LARGE SCALE GENOMIC DNA]</scope>
    <source>
        <strain evidence="15">E29_bin36</strain>
    </source>
</reference>
<dbReference type="EC" id="5.1.3.1" evidence="7 10"/>
<feature type="binding site" evidence="14">
    <location>
        <position position="176"/>
    </location>
    <ligand>
        <name>substrate</name>
    </ligand>
</feature>
<comment type="cofactor">
    <cofactor evidence="4">
        <name>Zn(2+)</name>
        <dbReference type="ChEBI" id="CHEBI:29105"/>
    </cofactor>
</comment>
<evidence type="ECO:0000256" key="6">
    <source>
        <dbReference type="ARBA" id="ARBA00009541"/>
    </source>
</evidence>
<dbReference type="PIRSF" id="PIRSF001461">
    <property type="entry name" value="RPE"/>
    <property type="match status" value="1"/>
</dbReference>
<dbReference type="NCBIfam" id="NF004076">
    <property type="entry name" value="PRK05581.1-4"/>
    <property type="match status" value="1"/>
</dbReference>
<keyword evidence="13" id="KW-0170">Cobalt</keyword>
<evidence type="ECO:0000256" key="1">
    <source>
        <dbReference type="ARBA" id="ARBA00001782"/>
    </source>
</evidence>
<feature type="binding site" evidence="14">
    <location>
        <begin position="141"/>
        <end position="144"/>
    </location>
    <ligand>
        <name>substrate</name>
    </ligand>
</feature>
<dbReference type="EMBL" id="SOIP01000097">
    <property type="protein sequence ID" value="TET82745.1"/>
    <property type="molecule type" value="Genomic_DNA"/>
</dbReference>
<dbReference type="Gene3D" id="3.20.20.70">
    <property type="entry name" value="Aldolase class I"/>
    <property type="match status" value="1"/>
</dbReference>
<dbReference type="FunFam" id="3.20.20.70:FF:000004">
    <property type="entry name" value="Ribulose-phosphate 3-epimerase"/>
    <property type="match status" value="1"/>
</dbReference>
<evidence type="ECO:0000256" key="7">
    <source>
        <dbReference type="ARBA" id="ARBA00013188"/>
    </source>
</evidence>